<accession>A0A2T6BGV2</accession>
<sequence length="268" mass="31897">MKSVEIGPEVKEIIDGYLKDGEKYVTLEIYTCYQNEKYIYSSFHKNGEITGYLLIKSDGTVPQLDSSLERVLEIASQTVIKFRNMRTIGKQFARMGNERLMRRTFNLLKRIESTQGNKMTQDRIYDLRKFIESAEVTIEKQLELRKFVNDGLRLMDEITKRGEVTEQDYENLTKFVLGVSDRAFEQTSIQMETYYNRKRLIRYLFKKKNYLSAFRLFITHLRLHPEKPKNEEDYEAAREAYEKKGHDKNYEEILKRIYSKTRNPIENG</sequence>
<comment type="caution">
    <text evidence="1">The sequence shown here is derived from an EMBL/GenBank/DDBJ whole genome shotgun (WGS) entry which is preliminary data.</text>
</comment>
<reference evidence="1 2" key="1">
    <citation type="submission" date="2018-04" db="EMBL/GenBank/DDBJ databases">
        <title>Genomic Encyclopedia of Archaeal and Bacterial Type Strains, Phase II (KMG-II): from individual species to whole genera.</title>
        <authorList>
            <person name="Goeker M."/>
        </authorList>
    </citation>
    <scope>NUCLEOTIDE SEQUENCE [LARGE SCALE GENOMIC DNA]</scope>
    <source>
        <strain evidence="1 2">DSM 45787</strain>
    </source>
</reference>
<proteinExistence type="predicted"/>
<gene>
    <name evidence="1" type="ORF">C8P63_12077</name>
</gene>
<dbReference type="RefSeq" id="WP_108025192.1">
    <property type="nucleotide sequence ID" value="NZ_QBKR01000020.1"/>
</dbReference>
<name>A0A2T6BGV2_9BACL</name>
<evidence type="ECO:0000313" key="1">
    <source>
        <dbReference type="EMBL" id="PTX55280.1"/>
    </source>
</evidence>
<dbReference type="Proteomes" id="UP000244240">
    <property type="component" value="Unassembled WGS sequence"/>
</dbReference>
<dbReference type="EMBL" id="QBKR01000020">
    <property type="protein sequence ID" value="PTX55280.1"/>
    <property type="molecule type" value="Genomic_DNA"/>
</dbReference>
<keyword evidence="2" id="KW-1185">Reference proteome</keyword>
<dbReference type="OrthoDB" id="2988968at2"/>
<protein>
    <submittedName>
        <fullName evidence="1">Uncharacterized protein</fullName>
    </submittedName>
</protein>
<organism evidence="1 2">
    <name type="scientific">Melghirimyces profundicolus</name>
    <dbReference type="NCBI Taxonomy" id="1242148"/>
    <lineage>
        <taxon>Bacteria</taxon>
        <taxon>Bacillati</taxon>
        <taxon>Bacillota</taxon>
        <taxon>Bacilli</taxon>
        <taxon>Bacillales</taxon>
        <taxon>Thermoactinomycetaceae</taxon>
        <taxon>Melghirimyces</taxon>
    </lineage>
</organism>
<dbReference type="AlphaFoldDB" id="A0A2T6BGV2"/>
<evidence type="ECO:0000313" key="2">
    <source>
        <dbReference type="Proteomes" id="UP000244240"/>
    </source>
</evidence>